<comment type="caution">
    <text evidence="2">The sequence shown here is derived from an EMBL/GenBank/DDBJ whole genome shotgun (WGS) entry which is preliminary data.</text>
</comment>
<feature type="compositionally biased region" description="Basic and acidic residues" evidence="1">
    <location>
        <begin position="90"/>
        <end position="112"/>
    </location>
</feature>
<protein>
    <recommendedName>
        <fullName evidence="4">N-acetyltransferase domain-containing protein</fullName>
    </recommendedName>
</protein>
<dbReference type="Proteomes" id="UP000553632">
    <property type="component" value="Unassembled WGS sequence"/>
</dbReference>
<feature type="region of interest" description="Disordered" evidence="1">
    <location>
        <begin position="18"/>
        <end position="45"/>
    </location>
</feature>
<feature type="compositionally biased region" description="Basic and acidic residues" evidence="1">
    <location>
        <begin position="29"/>
        <end position="45"/>
    </location>
</feature>
<dbReference type="Pfam" id="PF15261">
    <property type="entry name" value="JHY"/>
    <property type="match status" value="1"/>
</dbReference>
<evidence type="ECO:0000313" key="3">
    <source>
        <dbReference type="Proteomes" id="UP000553632"/>
    </source>
</evidence>
<sequence>MSGFVEAETDDPVAFVAAARRRASKQRRSHDDITTEDRTHDLSREDVPVVREPADEHLEVVLIDLLVTDGLTAQALARLRASHAPVISPGRERQPVTHAKEQPGVEEVDRKRLSPVVAEGLSSADGATKEGDTGHVEDSGSRANRRVIEVKPVTYAEYVAVCEPHVGWRRFGGLGRGRLEEDDELIRKLAQQAKLLLGRDRVVSALMSIPSKVKHFSRQLRRINAEKQARGKSRPREDDRLSIDARSRGLEFHRRQRERHMMNGEARNRRTRKSNSEQPGPKEDEQAAERARLEQMLQRHDRLRAAVDAFRRWLRLSCAINDWGSSSAESLRAATYHQRSVIDRAVNRISFGRCFFPPPHEAAPFQSICPRAAHFGLASLRSSCPTLMFSRRSGHLLCVVSALILSTVFCLTSHKQKTLDPSKLEYRLAKPTDVLLSDKLEDKAAVFVAFDTEAQTVVGSVEFGVVQEAVYENRETVFLPWLEMMRGWTNQDVAVEMLKHLLEYIKRVRPRVAYVWTRENWGAKEEFADKVCKKAGFKTMGAPDQWYDYMYTFPKTESSVEASGGDGVIPIIPGPYDVVE</sequence>
<proteinExistence type="predicted"/>
<accession>A0A7J6TM34</accession>
<feature type="compositionally biased region" description="Basic and acidic residues" evidence="1">
    <location>
        <begin position="127"/>
        <end position="140"/>
    </location>
</feature>
<keyword evidence="3" id="KW-1185">Reference proteome</keyword>
<dbReference type="InterPro" id="IPR016181">
    <property type="entry name" value="Acyl_CoA_acyltransferase"/>
</dbReference>
<evidence type="ECO:0000256" key="1">
    <source>
        <dbReference type="SAM" id="MobiDB-lite"/>
    </source>
</evidence>
<evidence type="ECO:0008006" key="4">
    <source>
        <dbReference type="Google" id="ProtNLM"/>
    </source>
</evidence>
<dbReference type="InterPro" id="IPR027968">
    <property type="entry name" value="JHY"/>
</dbReference>
<feature type="region of interest" description="Disordered" evidence="1">
    <location>
        <begin position="88"/>
        <end position="143"/>
    </location>
</feature>
<reference evidence="2 3" key="1">
    <citation type="submission" date="2020-04" db="EMBL/GenBank/DDBJ databases">
        <title>Perkinsus olseni comparative genomics.</title>
        <authorList>
            <person name="Bogema D.R."/>
        </authorList>
    </citation>
    <scope>NUCLEOTIDE SEQUENCE [LARGE SCALE GENOMIC DNA]</scope>
    <source>
        <strain evidence="2 3">ATCC PRA-207</strain>
    </source>
</reference>
<gene>
    <name evidence="2" type="ORF">FOZ63_005226</name>
</gene>
<feature type="region of interest" description="Disordered" evidence="1">
    <location>
        <begin position="224"/>
        <end position="288"/>
    </location>
</feature>
<name>A0A7J6TM34_PEROL</name>
<organism evidence="2 3">
    <name type="scientific">Perkinsus olseni</name>
    <name type="common">Perkinsus atlanticus</name>
    <dbReference type="NCBI Taxonomy" id="32597"/>
    <lineage>
        <taxon>Eukaryota</taxon>
        <taxon>Sar</taxon>
        <taxon>Alveolata</taxon>
        <taxon>Perkinsozoa</taxon>
        <taxon>Perkinsea</taxon>
        <taxon>Perkinsida</taxon>
        <taxon>Perkinsidae</taxon>
        <taxon>Perkinsus</taxon>
    </lineage>
</organism>
<dbReference type="EMBL" id="JABANO010010087">
    <property type="protein sequence ID" value="KAF4745732.1"/>
    <property type="molecule type" value="Genomic_DNA"/>
</dbReference>
<dbReference type="AlphaFoldDB" id="A0A7J6TM34"/>
<feature type="compositionally biased region" description="Basic and acidic residues" evidence="1">
    <location>
        <begin position="224"/>
        <end position="268"/>
    </location>
</feature>
<dbReference type="SUPFAM" id="SSF55729">
    <property type="entry name" value="Acyl-CoA N-acyltransferases (Nat)"/>
    <property type="match status" value="1"/>
</dbReference>
<evidence type="ECO:0000313" key="2">
    <source>
        <dbReference type="EMBL" id="KAF4745732.1"/>
    </source>
</evidence>
<feature type="compositionally biased region" description="Basic residues" evidence="1">
    <location>
        <begin position="19"/>
        <end position="28"/>
    </location>
</feature>